<dbReference type="Proteomes" id="UP001597343">
    <property type="component" value="Unassembled WGS sequence"/>
</dbReference>
<accession>A0ABW4ZSG3</accession>
<dbReference type="Gene3D" id="3.30.300.30">
    <property type="match status" value="1"/>
</dbReference>
<dbReference type="InterPro" id="IPR010071">
    <property type="entry name" value="AA_adenyl_dom"/>
</dbReference>
<evidence type="ECO:0000256" key="4">
    <source>
        <dbReference type="ARBA" id="ARBA00022553"/>
    </source>
</evidence>
<dbReference type="EMBL" id="JBHUIO010000002">
    <property type="protein sequence ID" value="MFD2168540.1"/>
    <property type="molecule type" value="Genomic_DNA"/>
</dbReference>
<dbReference type="InterPro" id="IPR009081">
    <property type="entry name" value="PP-bd_ACP"/>
</dbReference>
<comment type="cofactor">
    <cofactor evidence="1">
        <name>pantetheine 4'-phosphate</name>
        <dbReference type="ChEBI" id="CHEBI:47942"/>
    </cofactor>
</comment>
<dbReference type="Gene3D" id="3.40.50.1820">
    <property type="entry name" value="alpha/beta hydrolase"/>
    <property type="match status" value="1"/>
</dbReference>
<organism evidence="7 8">
    <name type="scientific">Tumebacillus lipolyticus</name>
    <dbReference type="NCBI Taxonomy" id="1280370"/>
    <lineage>
        <taxon>Bacteria</taxon>
        <taxon>Bacillati</taxon>
        <taxon>Bacillota</taxon>
        <taxon>Bacilli</taxon>
        <taxon>Bacillales</taxon>
        <taxon>Alicyclobacillaceae</taxon>
        <taxon>Tumebacillus</taxon>
    </lineage>
</organism>
<gene>
    <name evidence="7" type="ORF">ACFSOY_00725</name>
</gene>
<dbReference type="CDD" id="cd19531">
    <property type="entry name" value="LCL_NRPS-like"/>
    <property type="match status" value="1"/>
</dbReference>
<comment type="similarity">
    <text evidence="2">Belongs to the ATP-dependent AMP-binding enzyme family.</text>
</comment>
<evidence type="ECO:0000256" key="3">
    <source>
        <dbReference type="ARBA" id="ARBA00022450"/>
    </source>
</evidence>
<dbReference type="InterPro" id="IPR006162">
    <property type="entry name" value="Ppantetheine_attach_site"/>
</dbReference>
<dbReference type="InterPro" id="IPR042099">
    <property type="entry name" value="ANL_N_sf"/>
</dbReference>
<dbReference type="InterPro" id="IPR023213">
    <property type="entry name" value="CAT-like_dom_sf"/>
</dbReference>
<dbReference type="SUPFAM" id="SSF52777">
    <property type="entry name" value="CoA-dependent acyltransferases"/>
    <property type="match status" value="2"/>
</dbReference>
<dbReference type="InterPro" id="IPR025110">
    <property type="entry name" value="AMP-bd_C"/>
</dbReference>
<dbReference type="SUPFAM" id="SSF47336">
    <property type="entry name" value="ACP-like"/>
    <property type="match status" value="1"/>
</dbReference>
<dbReference type="Gene3D" id="3.30.559.10">
    <property type="entry name" value="Chloramphenicol acetyltransferase-like domain"/>
    <property type="match status" value="1"/>
</dbReference>
<sequence length="1080" mass="119546">MTTLDANATHEEEVYVLRASFAQQRLWILDQLSPGNANYNMPNAVRLSGALDHNVLLGTINEVIDRHETLRTTFAMQEDGLKQMVRAQMAADIPLTDLQHVPEGERFDEAMKLARAEFASPFDLSTGPLIRTRLLRLAEDDHMLLITLHHIISDGWSMGIFFTELSVIYEALSKGNPSPLPELSIQYADFAEWQHDYLSGPVLEEQLNYWKNALSGSIPILQLPTDKPRPTVQSYRGKGYHRFLSLPLVQKLQAFNQQERATMFMTMLAAYQVLLARWSGQEDIWVGTPIAGRNVKGIEKLIGFFVNTMVMRSDLSGNPTFRELLRTVQKNSLDAFSHQDLPFEKLVEELQPERNRSHSPLFQVMFAMQNTPREAVHLKELTLAAVSIESGNSKFDISLNCSEKPQGLLCAFEYCIDLFEESTIARMAEQFENLVTNIMDNPDLPIFSYPMLTNAEQKLFSEWNGELSPAPSECMHHLFEEQVARTPDLPAIEYGGETLSYQELNARANRLARHLQTLGVGPETLVTLCVERSLDLVVAQLGILKAGGAYVPIDPTNPPERTSFILADTNAQVMVTQSHLAKDLPAHQAVTVCLDQAGEELSAYATENLVSEVSPEHLAYLIYTSGSTGTPKAVAVEHRNVISTLQATQEKYSFAETDVMMWAASVAFDISLFELFSLLLRGGRVIVMTKDQILDLESLIAELSRVTAVHCVPSLMRRIADEAQSAKANGASFDNIRLLFSGGDAVPGQLLQDLNRTFPSADVHVLYGPTEASIVATTHYAVPGAEGDKNWIGKRFSNAQLYVCDRFGQQVALGVPGELHIGGHGVARGYFGREELTAEKFVTVGNQRRYKTGDLVRFQPDGTLEFLGRIDGQVKIRGFRIELGEIEASMLQQAGVKDAVVTTFEHQGEKNLAAYVVWEPEVAADSAVAALRDALKQKLPEYMIPAAFITLPALPLNQNGKVDRKALQAPDILLAAGKRAYVAPRTPLEEQVANIFAELLGIEKVGAEDNFFELGGHSLLATMAVSRIKESFQVDFGLADLFEAATVEGIAAKIESKQGSSTQGEMVIKRVDRRQLKGGK</sequence>
<dbReference type="InterPro" id="IPR020845">
    <property type="entry name" value="AMP-binding_CS"/>
</dbReference>
<proteinExistence type="inferred from homology"/>
<dbReference type="RefSeq" id="WP_386043345.1">
    <property type="nucleotide sequence ID" value="NZ_JBHUIO010000002.1"/>
</dbReference>
<dbReference type="Pfam" id="PF00501">
    <property type="entry name" value="AMP-binding"/>
    <property type="match status" value="1"/>
</dbReference>
<dbReference type="PANTHER" id="PTHR45527">
    <property type="entry name" value="NONRIBOSOMAL PEPTIDE SYNTHETASE"/>
    <property type="match status" value="1"/>
</dbReference>
<dbReference type="PROSITE" id="PS00455">
    <property type="entry name" value="AMP_BINDING"/>
    <property type="match status" value="1"/>
</dbReference>
<dbReference type="PANTHER" id="PTHR45527:SF1">
    <property type="entry name" value="FATTY ACID SYNTHASE"/>
    <property type="match status" value="1"/>
</dbReference>
<dbReference type="InterPro" id="IPR036736">
    <property type="entry name" value="ACP-like_sf"/>
</dbReference>
<comment type="caution">
    <text evidence="7">The sequence shown here is derived from an EMBL/GenBank/DDBJ whole genome shotgun (WGS) entry which is preliminary data.</text>
</comment>
<evidence type="ECO:0000256" key="1">
    <source>
        <dbReference type="ARBA" id="ARBA00001957"/>
    </source>
</evidence>
<dbReference type="Pfam" id="PF00668">
    <property type="entry name" value="Condensation"/>
    <property type="match status" value="1"/>
</dbReference>
<name>A0ABW4ZSG3_9BACL</name>
<keyword evidence="5" id="KW-0045">Antibiotic biosynthesis</keyword>
<dbReference type="Gene3D" id="3.40.50.12780">
    <property type="entry name" value="N-terminal domain of ligase-like"/>
    <property type="match status" value="1"/>
</dbReference>
<dbReference type="Pfam" id="PF00550">
    <property type="entry name" value="PP-binding"/>
    <property type="match status" value="1"/>
</dbReference>
<dbReference type="PROSITE" id="PS00012">
    <property type="entry name" value="PHOSPHOPANTETHEINE"/>
    <property type="match status" value="1"/>
</dbReference>
<evidence type="ECO:0000313" key="8">
    <source>
        <dbReference type="Proteomes" id="UP001597343"/>
    </source>
</evidence>
<dbReference type="PROSITE" id="PS50075">
    <property type="entry name" value="CARRIER"/>
    <property type="match status" value="1"/>
</dbReference>
<keyword evidence="3" id="KW-0596">Phosphopantetheine</keyword>
<protein>
    <submittedName>
        <fullName evidence="7">Amino acid adenylation domain-containing protein</fullName>
    </submittedName>
</protein>
<keyword evidence="8" id="KW-1185">Reference proteome</keyword>
<evidence type="ECO:0000256" key="2">
    <source>
        <dbReference type="ARBA" id="ARBA00006432"/>
    </source>
</evidence>
<dbReference type="Gene3D" id="3.30.559.30">
    <property type="entry name" value="Nonribosomal peptide synthetase, condensation domain"/>
    <property type="match status" value="1"/>
</dbReference>
<dbReference type="SUPFAM" id="SSF56801">
    <property type="entry name" value="Acetyl-CoA synthetase-like"/>
    <property type="match status" value="1"/>
</dbReference>
<dbReference type="InterPro" id="IPR029058">
    <property type="entry name" value="AB_hydrolase_fold"/>
</dbReference>
<dbReference type="InterPro" id="IPR000873">
    <property type="entry name" value="AMP-dep_synth/lig_dom"/>
</dbReference>
<dbReference type="CDD" id="cd05930">
    <property type="entry name" value="A_NRPS"/>
    <property type="match status" value="1"/>
</dbReference>
<evidence type="ECO:0000256" key="5">
    <source>
        <dbReference type="ARBA" id="ARBA00023194"/>
    </source>
</evidence>
<dbReference type="InterPro" id="IPR045851">
    <property type="entry name" value="AMP-bd_C_sf"/>
</dbReference>
<evidence type="ECO:0000259" key="6">
    <source>
        <dbReference type="PROSITE" id="PS50075"/>
    </source>
</evidence>
<dbReference type="NCBIfam" id="TIGR01733">
    <property type="entry name" value="AA-adenyl-dom"/>
    <property type="match status" value="1"/>
</dbReference>
<dbReference type="InterPro" id="IPR001242">
    <property type="entry name" value="Condensation_dom"/>
</dbReference>
<dbReference type="Pfam" id="PF13193">
    <property type="entry name" value="AMP-binding_C"/>
    <property type="match status" value="1"/>
</dbReference>
<keyword evidence="4" id="KW-0597">Phosphoprotein</keyword>
<feature type="domain" description="Carrier" evidence="6">
    <location>
        <begin position="983"/>
        <end position="1058"/>
    </location>
</feature>
<evidence type="ECO:0000313" key="7">
    <source>
        <dbReference type="EMBL" id="MFD2168540.1"/>
    </source>
</evidence>
<reference evidence="8" key="1">
    <citation type="journal article" date="2019" name="Int. J. Syst. Evol. Microbiol.">
        <title>The Global Catalogue of Microorganisms (GCM) 10K type strain sequencing project: providing services to taxonomists for standard genome sequencing and annotation.</title>
        <authorList>
            <consortium name="The Broad Institute Genomics Platform"/>
            <consortium name="The Broad Institute Genome Sequencing Center for Infectious Disease"/>
            <person name="Wu L."/>
            <person name="Ma J."/>
        </authorList>
    </citation>
    <scope>NUCLEOTIDE SEQUENCE [LARGE SCALE GENOMIC DNA]</scope>
    <source>
        <strain evidence="8">CGMCC 1.13574</strain>
    </source>
</reference>